<feature type="transmembrane region" description="Helical" evidence="5">
    <location>
        <begin position="82"/>
        <end position="100"/>
    </location>
</feature>
<dbReference type="GO" id="GO:0007188">
    <property type="term" value="P:adenylate cyclase-modulating G protein-coupled receptor signaling pathway"/>
    <property type="evidence" value="ECO:0000318"/>
    <property type="project" value="GO_Central"/>
</dbReference>
<keyword evidence="8" id="KW-1185">Reference proteome</keyword>
<feature type="transmembrane region" description="Helical" evidence="5">
    <location>
        <begin position="135"/>
        <end position="154"/>
    </location>
</feature>
<dbReference type="InterPro" id="IPR000832">
    <property type="entry name" value="GPCR_2_secretin-like"/>
</dbReference>
<dbReference type="PROSITE" id="PS50261">
    <property type="entry name" value="G_PROTEIN_RECEP_F2_4"/>
    <property type="match status" value="1"/>
</dbReference>
<evidence type="ECO:0000256" key="3">
    <source>
        <dbReference type="ARBA" id="ARBA00022989"/>
    </source>
</evidence>
<dbReference type="GeneID" id="581438"/>
<protein>
    <recommendedName>
        <fullName evidence="6">G-protein coupled receptors family 2 profile 2 domain-containing protein</fullName>
    </recommendedName>
</protein>
<dbReference type="Gene3D" id="1.20.1070.10">
    <property type="entry name" value="Rhodopsin 7-helix transmembrane proteins"/>
    <property type="match status" value="1"/>
</dbReference>
<dbReference type="GO" id="GO:0008528">
    <property type="term" value="F:G protein-coupled peptide receptor activity"/>
    <property type="evidence" value="ECO:0000318"/>
    <property type="project" value="GO_Central"/>
</dbReference>
<evidence type="ECO:0000259" key="6">
    <source>
        <dbReference type="PROSITE" id="PS50261"/>
    </source>
</evidence>
<accession>A0A7M7P408</accession>
<dbReference type="Proteomes" id="UP000007110">
    <property type="component" value="Unassembled WGS sequence"/>
</dbReference>
<feature type="transmembrane region" description="Helical" evidence="5">
    <location>
        <begin position="205"/>
        <end position="230"/>
    </location>
</feature>
<proteinExistence type="predicted"/>
<dbReference type="RefSeq" id="XP_030845952.1">
    <property type="nucleotide sequence ID" value="XM_030990092.1"/>
</dbReference>
<dbReference type="GO" id="GO:0005886">
    <property type="term" value="C:plasma membrane"/>
    <property type="evidence" value="ECO:0000318"/>
    <property type="project" value="GO_Central"/>
</dbReference>
<dbReference type="InParanoid" id="A0A7M7P408"/>
<dbReference type="InterPro" id="IPR050332">
    <property type="entry name" value="GPCR_2"/>
</dbReference>
<dbReference type="PANTHER" id="PTHR45620">
    <property type="entry name" value="PDF RECEPTOR-LIKE PROTEIN-RELATED"/>
    <property type="match status" value="1"/>
</dbReference>
<dbReference type="OMA" id="WATIMAF"/>
<dbReference type="InterPro" id="IPR017983">
    <property type="entry name" value="GPCR_2_secretin-like_CS"/>
</dbReference>
<comment type="subcellular location">
    <subcellularLocation>
        <location evidence="1">Membrane</location>
        <topology evidence="1">Multi-pass membrane protein</topology>
    </subcellularLocation>
</comment>
<dbReference type="GO" id="GO:0007166">
    <property type="term" value="P:cell surface receptor signaling pathway"/>
    <property type="evidence" value="ECO:0007669"/>
    <property type="project" value="InterPro"/>
</dbReference>
<evidence type="ECO:0000256" key="1">
    <source>
        <dbReference type="ARBA" id="ARBA00004141"/>
    </source>
</evidence>
<organism evidence="7 8">
    <name type="scientific">Strongylocentrotus purpuratus</name>
    <name type="common">Purple sea urchin</name>
    <dbReference type="NCBI Taxonomy" id="7668"/>
    <lineage>
        <taxon>Eukaryota</taxon>
        <taxon>Metazoa</taxon>
        <taxon>Echinodermata</taxon>
        <taxon>Eleutherozoa</taxon>
        <taxon>Echinozoa</taxon>
        <taxon>Echinoidea</taxon>
        <taxon>Euechinoidea</taxon>
        <taxon>Echinacea</taxon>
        <taxon>Camarodonta</taxon>
        <taxon>Echinidea</taxon>
        <taxon>Strongylocentrotidae</taxon>
        <taxon>Strongylocentrotus</taxon>
    </lineage>
</organism>
<evidence type="ECO:0000256" key="2">
    <source>
        <dbReference type="ARBA" id="ARBA00022692"/>
    </source>
</evidence>
<evidence type="ECO:0000313" key="7">
    <source>
        <dbReference type="EnsemblMetazoa" id="XP_030845952"/>
    </source>
</evidence>
<feature type="transmembrane region" description="Helical" evidence="5">
    <location>
        <begin position="251"/>
        <end position="271"/>
    </location>
</feature>
<dbReference type="Pfam" id="PF00002">
    <property type="entry name" value="7tm_2"/>
    <property type="match status" value="1"/>
</dbReference>
<name>A0A7M7P408_STRPU</name>
<reference evidence="7" key="2">
    <citation type="submission" date="2021-01" db="UniProtKB">
        <authorList>
            <consortium name="EnsemblMetazoa"/>
        </authorList>
    </citation>
    <scope>IDENTIFICATION</scope>
</reference>
<reference evidence="8" key="1">
    <citation type="submission" date="2015-02" db="EMBL/GenBank/DDBJ databases">
        <title>Genome sequencing for Strongylocentrotus purpuratus.</title>
        <authorList>
            <person name="Murali S."/>
            <person name="Liu Y."/>
            <person name="Vee V."/>
            <person name="English A."/>
            <person name="Wang M."/>
            <person name="Skinner E."/>
            <person name="Han Y."/>
            <person name="Muzny D.M."/>
            <person name="Worley K.C."/>
            <person name="Gibbs R.A."/>
        </authorList>
    </citation>
    <scope>NUCLEOTIDE SEQUENCE</scope>
</reference>
<evidence type="ECO:0000256" key="5">
    <source>
        <dbReference type="SAM" id="Phobius"/>
    </source>
</evidence>
<keyword evidence="2 5" id="KW-0812">Transmembrane</keyword>
<sequence length="358" mass="41688">MCESDGSWEEGLNYQQCFKTLDERSFTRNATEEQLQFYNSVINGAKLMELIGLFLSWTGLMVALFIFYYFRNLRCHRTKIHQHLFFAFIFRLTIEIILGVDRFNSKLASKQGYESQHSIHNVAPLCKTFEVLREYTRICTFAWMFIEGIYLNTLLSSAVFGTPKFILFYVIGWAIPISFVIAWAIVMDLTAAKLSGCWHGHVDSIWYWVFIEIPRNLMLVANVLFLFNIIRVLVTKLRESNTSDTQQVRKALKAAIVLLPLLGIANLVWLIPRPKPDDEKSFILIYHYLFLFLDAYQGFFVAVLYCFVNAEVRATLRRKWNAWRNTRSPHHHRGHSIVTTATDIRMSLFDNGHVPAET</sequence>
<feature type="transmembrane region" description="Helical" evidence="5">
    <location>
        <begin position="166"/>
        <end position="185"/>
    </location>
</feature>
<feature type="transmembrane region" description="Helical" evidence="5">
    <location>
        <begin position="283"/>
        <end position="308"/>
    </location>
</feature>
<dbReference type="PRINTS" id="PR00249">
    <property type="entry name" value="GPCRSECRETIN"/>
</dbReference>
<dbReference type="PROSITE" id="PS00650">
    <property type="entry name" value="G_PROTEIN_RECEP_F2_2"/>
    <property type="match status" value="1"/>
</dbReference>
<dbReference type="PANTHER" id="PTHR45620:SF17">
    <property type="entry name" value="PDF RECEPTOR"/>
    <property type="match status" value="1"/>
</dbReference>
<keyword evidence="4 5" id="KW-0472">Membrane</keyword>
<dbReference type="EnsemblMetazoa" id="XM_030990092">
    <property type="protein sequence ID" value="XP_030845952"/>
    <property type="gene ID" value="LOC581438"/>
</dbReference>
<dbReference type="InterPro" id="IPR017981">
    <property type="entry name" value="GPCR_2-like_7TM"/>
</dbReference>
<evidence type="ECO:0000256" key="4">
    <source>
        <dbReference type="ARBA" id="ARBA00023136"/>
    </source>
</evidence>
<feature type="transmembrane region" description="Helical" evidence="5">
    <location>
        <begin position="50"/>
        <end position="70"/>
    </location>
</feature>
<feature type="domain" description="G-protein coupled receptors family 2 profile 2" evidence="6">
    <location>
        <begin position="45"/>
        <end position="309"/>
    </location>
</feature>
<dbReference type="AlphaFoldDB" id="A0A7M7P408"/>
<evidence type="ECO:0000313" key="8">
    <source>
        <dbReference type="Proteomes" id="UP000007110"/>
    </source>
</evidence>
<keyword evidence="3 5" id="KW-1133">Transmembrane helix</keyword>
<dbReference type="KEGG" id="spu:581438"/>
<dbReference type="OrthoDB" id="5967113at2759"/>